<name>A0A7X1ZHX6_9PROT</name>
<dbReference type="InterPro" id="IPR036365">
    <property type="entry name" value="PGBD-like_sf"/>
</dbReference>
<dbReference type="AlphaFoldDB" id="A0A7X1ZHX6"/>
<reference evidence="4 5" key="1">
    <citation type="submission" date="2019-10" db="EMBL/GenBank/DDBJ databases">
        <title>Draft whole-genome sequence of the purple nonsulfur photosynthetic bacterium Roseospira navarrensis DSM 15114.</title>
        <authorList>
            <person name="Kyndt J.A."/>
            <person name="Meyer T.E."/>
        </authorList>
    </citation>
    <scope>NUCLEOTIDE SEQUENCE [LARGE SCALE GENOMIC DNA]</scope>
    <source>
        <strain evidence="4 5">DSM 15114</strain>
    </source>
</reference>
<evidence type="ECO:0000259" key="3">
    <source>
        <dbReference type="Pfam" id="PF01471"/>
    </source>
</evidence>
<feature type="signal peptide" evidence="2">
    <location>
        <begin position="1"/>
        <end position="28"/>
    </location>
</feature>
<feature type="domain" description="Peptidoglycan binding-like" evidence="3">
    <location>
        <begin position="145"/>
        <end position="190"/>
    </location>
</feature>
<keyword evidence="5" id="KW-1185">Reference proteome</keyword>
<feature type="domain" description="Peptidoglycan binding-like" evidence="3">
    <location>
        <begin position="214"/>
        <end position="268"/>
    </location>
</feature>
<dbReference type="Pfam" id="PF01471">
    <property type="entry name" value="PG_binding_1"/>
    <property type="match status" value="3"/>
</dbReference>
<dbReference type="InterPro" id="IPR036366">
    <property type="entry name" value="PGBDSf"/>
</dbReference>
<dbReference type="Gene3D" id="1.10.101.10">
    <property type="entry name" value="PGBD-like superfamily/PGBD"/>
    <property type="match status" value="3"/>
</dbReference>
<evidence type="ECO:0000256" key="2">
    <source>
        <dbReference type="SAM" id="SignalP"/>
    </source>
</evidence>
<keyword evidence="2" id="KW-0732">Signal</keyword>
<dbReference type="OrthoDB" id="2080452at2"/>
<feature type="compositionally biased region" description="Basic and acidic residues" evidence="1">
    <location>
        <begin position="114"/>
        <end position="125"/>
    </location>
</feature>
<organism evidence="4 5">
    <name type="scientific">Roseospira navarrensis</name>
    <dbReference type="NCBI Taxonomy" id="140058"/>
    <lineage>
        <taxon>Bacteria</taxon>
        <taxon>Pseudomonadati</taxon>
        <taxon>Pseudomonadota</taxon>
        <taxon>Alphaproteobacteria</taxon>
        <taxon>Rhodospirillales</taxon>
        <taxon>Rhodospirillaceae</taxon>
        <taxon>Roseospira</taxon>
    </lineage>
</organism>
<dbReference type="SUPFAM" id="SSF47090">
    <property type="entry name" value="PGBD-like"/>
    <property type="match status" value="3"/>
</dbReference>
<proteinExistence type="predicted"/>
<feature type="region of interest" description="Disordered" evidence="1">
    <location>
        <begin position="270"/>
        <end position="293"/>
    </location>
</feature>
<evidence type="ECO:0000313" key="4">
    <source>
        <dbReference type="EMBL" id="MQX38284.1"/>
    </source>
</evidence>
<dbReference type="Proteomes" id="UP000434582">
    <property type="component" value="Unassembled WGS sequence"/>
</dbReference>
<protein>
    <recommendedName>
        <fullName evidence="3">Peptidoglycan binding-like domain-containing protein</fullName>
    </recommendedName>
</protein>
<accession>A0A7X1ZHX6</accession>
<feature type="region of interest" description="Disordered" evidence="1">
    <location>
        <begin position="114"/>
        <end position="142"/>
    </location>
</feature>
<evidence type="ECO:0000313" key="5">
    <source>
        <dbReference type="Proteomes" id="UP000434582"/>
    </source>
</evidence>
<feature type="compositionally biased region" description="Low complexity" evidence="1">
    <location>
        <begin position="128"/>
        <end position="142"/>
    </location>
</feature>
<evidence type="ECO:0000256" key="1">
    <source>
        <dbReference type="SAM" id="MobiDB-lite"/>
    </source>
</evidence>
<gene>
    <name evidence="4" type="ORF">GHC57_17345</name>
</gene>
<comment type="caution">
    <text evidence="4">The sequence shown here is derived from an EMBL/GenBank/DDBJ whole genome shotgun (WGS) entry which is preliminary data.</text>
</comment>
<dbReference type="EMBL" id="WIVE01000085">
    <property type="protein sequence ID" value="MQX38284.1"/>
    <property type="molecule type" value="Genomic_DNA"/>
</dbReference>
<feature type="chain" id="PRO_5031424681" description="Peptidoglycan binding-like domain-containing protein" evidence="2">
    <location>
        <begin position="29"/>
        <end position="514"/>
    </location>
</feature>
<dbReference type="InterPro" id="IPR002477">
    <property type="entry name" value="Peptidoglycan-bd-like"/>
</dbReference>
<feature type="domain" description="Peptidoglycan binding-like" evidence="3">
    <location>
        <begin position="57"/>
        <end position="107"/>
    </location>
</feature>
<sequence length="514" mass="53144">MGHPLRPTRPALVLLACATTLHALSASAAAPPPASPALQAAPPAPTMLHRAAYSRTVERIQRGLNDLVYTAGPEDGLFGGTTATAIRRYQRDFNLTVTGQPSQSLLDHITTRLRSETRPAPRQEEPQASGSSGDASGDASGAGLVLDTQTELRRRGHEVRLSGQLDDATATAIRAYQREHGLLVTGQPSAPLLEHIRSRDTAGGSSEQQGPGTDAIARVQAALNARGYQAGPPDGVMGPSTRAAIRTYQADAGLPITGTVTPALVDRLNATADSGTPAPESDEGNQTEQPAPTWRTVFTDTFDGAGGLAGSGWERVSGDVSVRDGRLLMRVDPPENRNPEELGRDLLKSVLGEALGVQMPASGGEAERAVAVRDAAMGGAFQVSAVIESGGSSGPRNVNLGVYTGRNVASGLRLIYDTSNGGSWRLLRNTGSGLVTLASGGGPALSDGARHTLGWKREADGSMTVTLDGRTVLTTGREPEGAGGGAGESFDGLSVINSGGTWSLHRAEVATLAE</sequence>
<dbReference type="RefSeq" id="WP_153346596.1">
    <property type="nucleotide sequence ID" value="NZ_WIVE01000085.1"/>
</dbReference>